<dbReference type="InterPro" id="IPR006143">
    <property type="entry name" value="RND_pump_MFP"/>
</dbReference>
<dbReference type="PANTHER" id="PTHR30469:SF11">
    <property type="entry name" value="BLL4320 PROTEIN"/>
    <property type="match status" value="1"/>
</dbReference>
<dbReference type="Pfam" id="PF25989">
    <property type="entry name" value="YknX_C"/>
    <property type="match status" value="1"/>
</dbReference>
<evidence type="ECO:0000259" key="4">
    <source>
        <dbReference type="Pfam" id="PF25973"/>
    </source>
</evidence>
<feature type="chain" id="PRO_5046104445" evidence="2">
    <location>
        <begin position="23"/>
        <end position="371"/>
    </location>
</feature>
<evidence type="ECO:0000313" key="6">
    <source>
        <dbReference type="EMBL" id="GGB55769.1"/>
    </source>
</evidence>
<dbReference type="PANTHER" id="PTHR30469">
    <property type="entry name" value="MULTIDRUG RESISTANCE PROTEIN MDTA"/>
    <property type="match status" value="1"/>
</dbReference>
<protein>
    <submittedName>
        <fullName evidence="6">Hemolysin secretion protein D</fullName>
    </submittedName>
</protein>
<evidence type="ECO:0000256" key="1">
    <source>
        <dbReference type="ARBA" id="ARBA00009477"/>
    </source>
</evidence>
<feature type="domain" description="CzcB-like barrel-sandwich hybrid" evidence="4">
    <location>
        <begin position="70"/>
        <end position="196"/>
    </location>
</feature>
<dbReference type="Pfam" id="PF25954">
    <property type="entry name" value="Beta-barrel_RND_2"/>
    <property type="match status" value="1"/>
</dbReference>
<dbReference type="InterPro" id="IPR058792">
    <property type="entry name" value="Beta-barrel_RND_2"/>
</dbReference>
<name>A0ABQ1J0B4_9PROT</name>
<keyword evidence="7" id="KW-1185">Reference proteome</keyword>
<dbReference type="Pfam" id="PF25973">
    <property type="entry name" value="BSH_CzcB"/>
    <property type="match status" value="1"/>
</dbReference>
<gene>
    <name evidence="6" type="ORF">GCM10011503_00070</name>
</gene>
<accession>A0ABQ1J0B4</accession>
<evidence type="ECO:0000313" key="7">
    <source>
        <dbReference type="Proteomes" id="UP000628854"/>
    </source>
</evidence>
<proteinExistence type="inferred from homology"/>
<sequence length="371" mass="39791">MTRTFGTTLIATALLASVSACGGGDSSANGATTERARGERAVQIIPYKVTMERQVTRVEAVGTARARSSATIYPETAGEVVAVNFEAGDHVEKGAVLLRMESRQEQLAVSQAEVDLADARRLRERYASLSAPGAIAQNELDRADVAFKAAEIKLDVARDALADRTIRAPFSGYVGLTDIDPGARITTTTTITRIDDREVLYIDFPAPEATFSQIRPGETITVQPFSNPEASYEAEILTTDSAVNATTRAFTVRASIDNSDDMLRPGMSFRIGFSVPGENLPSVPEASIVWGGDGAYLWAVEDGRAQRVPVTIVGRTEGNVLVRADIQEGDWIVEEGVHKVRQGAPVQMPDQTRNIARSQEAADRAAGGARP</sequence>
<dbReference type="Gene3D" id="1.10.287.470">
    <property type="entry name" value="Helix hairpin bin"/>
    <property type="match status" value="1"/>
</dbReference>
<dbReference type="NCBIfam" id="TIGR01730">
    <property type="entry name" value="RND_mfp"/>
    <property type="match status" value="1"/>
</dbReference>
<dbReference type="PROSITE" id="PS51257">
    <property type="entry name" value="PROKAR_LIPOPROTEIN"/>
    <property type="match status" value="1"/>
</dbReference>
<organism evidence="6 7">
    <name type="scientific">Henriciella pelagia</name>
    <dbReference type="NCBI Taxonomy" id="1977912"/>
    <lineage>
        <taxon>Bacteria</taxon>
        <taxon>Pseudomonadati</taxon>
        <taxon>Pseudomonadota</taxon>
        <taxon>Alphaproteobacteria</taxon>
        <taxon>Hyphomonadales</taxon>
        <taxon>Hyphomonadaceae</taxon>
        <taxon>Henriciella</taxon>
    </lineage>
</organism>
<feature type="domain" description="YknX-like C-terminal permuted SH3-like" evidence="5">
    <location>
        <begin position="283"/>
        <end position="347"/>
    </location>
</feature>
<dbReference type="InterPro" id="IPR058647">
    <property type="entry name" value="BSH_CzcB-like"/>
</dbReference>
<keyword evidence="2" id="KW-0732">Signal</keyword>
<dbReference type="Gene3D" id="2.40.30.170">
    <property type="match status" value="1"/>
</dbReference>
<dbReference type="SUPFAM" id="SSF111369">
    <property type="entry name" value="HlyD-like secretion proteins"/>
    <property type="match status" value="1"/>
</dbReference>
<evidence type="ECO:0000256" key="2">
    <source>
        <dbReference type="SAM" id="SignalP"/>
    </source>
</evidence>
<dbReference type="Gene3D" id="2.40.50.100">
    <property type="match status" value="1"/>
</dbReference>
<dbReference type="Gene3D" id="2.40.420.20">
    <property type="match status" value="1"/>
</dbReference>
<dbReference type="Proteomes" id="UP000628854">
    <property type="component" value="Unassembled WGS sequence"/>
</dbReference>
<dbReference type="InterPro" id="IPR058637">
    <property type="entry name" value="YknX-like_C"/>
</dbReference>
<comment type="similarity">
    <text evidence="1">Belongs to the membrane fusion protein (MFP) (TC 8.A.1) family.</text>
</comment>
<dbReference type="EMBL" id="BMKF01000001">
    <property type="protein sequence ID" value="GGB55769.1"/>
    <property type="molecule type" value="Genomic_DNA"/>
</dbReference>
<comment type="caution">
    <text evidence="6">The sequence shown here is derived from an EMBL/GenBank/DDBJ whole genome shotgun (WGS) entry which is preliminary data.</text>
</comment>
<feature type="signal peptide" evidence="2">
    <location>
        <begin position="1"/>
        <end position="22"/>
    </location>
</feature>
<evidence type="ECO:0000259" key="5">
    <source>
        <dbReference type="Pfam" id="PF25989"/>
    </source>
</evidence>
<feature type="domain" description="CusB-like beta-barrel" evidence="3">
    <location>
        <begin position="203"/>
        <end position="273"/>
    </location>
</feature>
<reference evidence="7" key="1">
    <citation type="journal article" date="2019" name="Int. J. Syst. Evol. Microbiol.">
        <title>The Global Catalogue of Microorganisms (GCM) 10K type strain sequencing project: providing services to taxonomists for standard genome sequencing and annotation.</title>
        <authorList>
            <consortium name="The Broad Institute Genomics Platform"/>
            <consortium name="The Broad Institute Genome Sequencing Center for Infectious Disease"/>
            <person name="Wu L."/>
            <person name="Ma J."/>
        </authorList>
    </citation>
    <scope>NUCLEOTIDE SEQUENCE [LARGE SCALE GENOMIC DNA]</scope>
    <source>
        <strain evidence="7">CGMCC 1.15928</strain>
    </source>
</reference>
<evidence type="ECO:0000259" key="3">
    <source>
        <dbReference type="Pfam" id="PF25954"/>
    </source>
</evidence>
<dbReference type="RefSeq" id="WP_233124279.1">
    <property type="nucleotide sequence ID" value="NZ_BMKF01000001.1"/>
</dbReference>